<keyword evidence="1" id="KW-1133">Transmembrane helix</keyword>
<evidence type="ECO:0000313" key="2">
    <source>
        <dbReference type="EMBL" id="KAJ7027435.1"/>
    </source>
</evidence>
<proteinExistence type="predicted"/>
<keyword evidence="3" id="KW-1185">Reference proteome</keyword>
<name>A0AAD6SH75_9AGAR</name>
<gene>
    <name evidence="2" type="ORF">C8F04DRAFT_1122485</name>
</gene>
<dbReference type="EMBL" id="JARJCM010000124">
    <property type="protein sequence ID" value="KAJ7027435.1"/>
    <property type="molecule type" value="Genomic_DNA"/>
</dbReference>
<comment type="caution">
    <text evidence="2">The sequence shown here is derived from an EMBL/GenBank/DDBJ whole genome shotgun (WGS) entry which is preliminary data.</text>
</comment>
<keyword evidence="1" id="KW-0472">Membrane</keyword>
<dbReference type="AlphaFoldDB" id="A0AAD6SH75"/>
<evidence type="ECO:0000313" key="3">
    <source>
        <dbReference type="Proteomes" id="UP001218188"/>
    </source>
</evidence>
<keyword evidence="1" id="KW-0812">Transmembrane</keyword>
<dbReference type="Proteomes" id="UP001218188">
    <property type="component" value="Unassembled WGS sequence"/>
</dbReference>
<reference evidence="2" key="1">
    <citation type="submission" date="2023-03" db="EMBL/GenBank/DDBJ databases">
        <title>Massive genome expansion in bonnet fungi (Mycena s.s.) driven by repeated elements and novel gene families across ecological guilds.</title>
        <authorList>
            <consortium name="Lawrence Berkeley National Laboratory"/>
            <person name="Harder C.B."/>
            <person name="Miyauchi S."/>
            <person name="Viragh M."/>
            <person name="Kuo A."/>
            <person name="Thoen E."/>
            <person name="Andreopoulos B."/>
            <person name="Lu D."/>
            <person name="Skrede I."/>
            <person name="Drula E."/>
            <person name="Henrissat B."/>
            <person name="Morin E."/>
            <person name="Kohler A."/>
            <person name="Barry K."/>
            <person name="LaButti K."/>
            <person name="Morin E."/>
            <person name="Salamov A."/>
            <person name="Lipzen A."/>
            <person name="Mereny Z."/>
            <person name="Hegedus B."/>
            <person name="Baldrian P."/>
            <person name="Stursova M."/>
            <person name="Weitz H."/>
            <person name="Taylor A."/>
            <person name="Grigoriev I.V."/>
            <person name="Nagy L.G."/>
            <person name="Martin F."/>
            <person name="Kauserud H."/>
        </authorList>
    </citation>
    <scope>NUCLEOTIDE SEQUENCE</scope>
    <source>
        <strain evidence="2">CBHHK200</strain>
    </source>
</reference>
<organism evidence="2 3">
    <name type="scientific">Mycena alexandri</name>
    <dbReference type="NCBI Taxonomy" id="1745969"/>
    <lineage>
        <taxon>Eukaryota</taxon>
        <taxon>Fungi</taxon>
        <taxon>Dikarya</taxon>
        <taxon>Basidiomycota</taxon>
        <taxon>Agaricomycotina</taxon>
        <taxon>Agaricomycetes</taxon>
        <taxon>Agaricomycetidae</taxon>
        <taxon>Agaricales</taxon>
        <taxon>Marasmiineae</taxon>
        <taxon>Mycenaceae</taxon>
        <taxon>Mycena</taxon>
    </lineage>
</organism>
<protein>
    <submittedName>
        <fullName evidence="2">Uncharacterized protein</fullName>
    </submittedName>
</protein>
<accession>A0AAD6SH75</accession>
<sequence>MSRFRTQTKFLKTISRIFILFLLMIHFAYFAFTLISHTLILSDLLYLSATTTFRILPPSYSTGHFNHEYSYICQILYSGRFTLYLTFLTHSSHIPQTLDISSYVPPTRRVGSKSSAFSDYAGDRADYGLGTHMSASCGGRALPITSLHSSRMVRLATIFL</sequence>
<evidence type="ECO:0000256" key="1">
    <source>
        <dbReference type="SAM" id="Phobius"/>
    </source>
</evidence>
<feature type="transmembrane region" description="Helical" evidence="1">
    <location>
        <begin position="20"/>
        <end position="49"/>
    </location>
</feature>